<feature type="transmembrane region" description="Helical" evidence="1">
    <location>
        <begin position="110"/>
        <end position="128"/>
    </location>
</feature>
<evidence type="ECO:0000256" key="1">
    <source>
        <dbReference type="SAM" id="Phobius"/>
    </source>
</evidence>
<dbReference type="RefSeq" id="WP_092726362.1">
    <property type="nucleotide sequence ID" value="NZ_FNGW01000005.1"/>
</dbReference>
<name>A0A1G9QMG4_9FIRM</name>
<sequence>MKSYDDSEFLSISSANMIGAILLFFLVVKYYRNILFHSVGFPLTTISTQITIILSIILIINDLKKYNIFHFILLVLFFIQFKITNNNTIIYIYTLALGLYNRDLKKILKLYIVTNIIFFLSCLILNLLGIKPSGYIHGRNNLGFSNPNAAYMAFFIIWASYLYVKFDKMDKKGFIIILISPLIIYAETRTQTGLITVFICIAFVLKFRRININKKIYKYLFSIYPILLTMASLILTFAFNNHYWINEYLSHRPYYWNKYLTHPIYGLNLMGYEQNIRKLAFYPKIPLDSGYIWTLYSGGILVFLIIILLYMYAIYRLCCKNKKAEVLLILSILTYSFAESILLNITINLSFICIPYAIGEISNRIKIFKYK</sequence>
<feature type="transmembrane region" description="Helical" evidence="1">
    <location>
        <begin position="171"/>
        <end position="186"/>
    </location>
</feature>
<feature type="transmembrane region" description="Helical" evidence="1">
    <location>
        <begin position="327"/>
        <end position="358"/>
    </location>
</feature>
<organism evidence="2 3">
    <name type="scientific">Romboutsia lituseburensis DSM 797</name>
    <dbReference type="NCBI Taxonomy" id="1121325"/>
    <lineage>
        <taxon>Bacteria</taxon>
        <taxon>Bacillati</taxon>
        <taxon>Bacillota</taxon>
        <taxon>Clostridia</taxon>
        <taxon>Peptostreptococcales</taxon>
        <taxon>Peptostreptococcaceae</taxon>
        <taxon>Romboutsia</taxon>
    </lineage>
</organism>
<gene>
    <name evidence="2" type="ORF">SAMN04515677_105277</name>
</gene>
<keyword evidence="1" id="KW-1133">Transmembrane helix</keyword>
<dbReference type="EMBL" id="FNGW01000005">
    <property type="protein sequence ID" value="SDM12100.1"/>
    <property type="molecule type" value="Genomic_DNA"/>
</dbReference>
<protein>
    <recommendedName>
        <fullName evidence="4">O-antigen ligase like membrane protein</fullName>
    </recommendedName>
</protein>
<feature type="transmembrane region" description="Helical" evidence="1">
    <location>
        <begin position="291"/>
        <end position="315"/>
    </location>
</feature>
<evidence type="ECO:0000313" key="3">
    <source>
        <dbReference type="Proteomes" id="UP000199068"/>
    </source>
</evidence>
<feature type="transmembrane region" description="Helical" evidence="1">
    <location>
        <begin position="219"/>
        <end position="239"/>
    </location>
</feature>
<dbReference type="Proteomes" id="UP000199068">
    <property type="component" value="Unassembled WGS sequence"/>
</dbReference>
<feature type="transmembrane region" description="Helical" evidence="1">
    <location>
        <begin position="12"/>
        <end position="31"/>
    </location>
</feature>
<reference evidence="2 3" key="1">
    <citation type="submission" date="2016-10" db="EMBL/GenBank/DDBJ databases">
        <authorList>
            <person name="de Groot N.N."/>
        </authorList>
    </citation>
    <scope>NUCLEOTIDE SEQUENCE [LARGE SCALE GENOMIC DNA]</scope>
    <source>
        <strain evidence="2 3">DSM 797</strain>
    </source>
</reference>
<evidence type="ECO:0000313" key="2">
    <source>
        <dbReference type="EMBL" id="SDM12100.1"/>
    </source>
</evidence>
<accession>A0A1G9QMG4</accession>
<keyword evidence="1" id="KW-0472">Membrane</keyword>
<feature type="transmembrane region" description="Helical" evidence="1">
    <location>
        <begin position="148"/>
        <end position="164"/>
    </location>
</feature>
<proteinExistence type="predicted"/>
<keyword evidence="3" id="KW-1185">Reference proteome</keyword>
<evidence type="ECO:0008006" key="4">
    <source>
        <dbReference type="Google" id="ProtNLM"/>
    </source>
</evidence>
<dbReference type="STRING" id="1121325.SAMN04515677_105277"/>
<keyword evidence="1" id="KW-0812">Transmembrane</keyword>
<feature type="transmembrane region" description="Helical" evidence="1">
    <location>
        <begin position="38"/>
        <end position="60"/>
    </location>
</feature>
<dbReference type="AlphaFoldDB" id="A0A1G9QMG4"/>